<dbReference type="EMBL" id="UYRS01000026">
    <property type="protein sequence ID" value="VDK20519.1"/>
    <property type="molecule type" value="Genomic_DNA"/>
</dbReference>
<dbReference type="FunFam" id="2.10.25.10:FF:000048">
    <property type="entry name" value="Netrin 3"/>
    <property type="match status" value="1"/>
</dbReference>
<dbReference type="AlphaFoldDB" id="A0A0R3VST3"/>
<dbReference type="PROSITE" id="PS01248">
    <property type="entry name" value="EGF_LAM_1"/>
    <property type="match status" value="2"/>
</dbReference>
<name>A0A0R3VST3_TAEAS</name>
<keyword evidence="2" id="KW-0964">Secreted</keyword>
<evidence type="ECO:0000256" key="5">
    <source>
        <dbReference type="ARBA" id="ARBA00023157"/>
    </source>
</evidence>
<dbReference type="GO" id="GO:0005576">
    <property type="term" value="C:extracellular region"/>
    <property type="evidence" value="ECO:0007669"/>
    <property type="project" value="UniProtKB-SubCell"/>
</dbReference>
<evidence type="ECO:0000313" key="11">
    <source>
        <dbReference type="Proteomes" id="UP000282613"/>
    </source>
</evidence>
<comment type="caution">
    <text evidence="8">Lacks conserved residue(s) required for the propagation of feature annotation.</text>
</comment>
<proteinExistence type="predicted"/>
<dbReference type="PROSITE" id="PS50027">
    <property type="entry name" value="EGF_LAM_2"/>
    <property type="match status" value="1"/>
</dbReference>
<protein>
    <submittedName>
        <fullName evidence="12">Laminin EGF-like domain-containing protein</fullName>
    </submittedName>
</protein>
<dbReference type="SMART" id="SM00180">
    <property type="entry name" value="EGF_Lam"/>
    <property type="match status" value="2"/>
</dbReference>
<dbReference type="WBParaSite" id="TASK_0000024601-mRNA-1">
    <property type="protein sequence ID" value="TASK_0000024601-mRNA-1"/>
    <property type="gene ID" value="TASK_0000024601"/>
</dbReference>
<evidence type="ECO:0000256" key="1">
    <source>
        <dbReference type="ARBA" id="ARBA00004613"/>
    </source>
</evidence>
<evidence type="ECO:0000256" key="2">
    <source>
        <dbReference type="ARBA" id="ARBA00022525"/>
    </source>
</evidence>
<dbReference type="GO" id="GO:0005604">
    <property type="term" value="C:basement membrane"/>
    <property type="evidence" value="ECO:0007669"/>
    <property type="project" value="TreeGrafter"/>
</dbReference>
<dbReference type="GO" id="GO:0009887">
    <property type="term" value="P:animal organ morphogenesis"/>
    <property type="evidence" value="ECO:0007669"/>
    <property type="project" value="TreeGrafter"/>
</dbReference>
<dbReference type="GO" id="GO:0009888">
    <property type="term" value="P:tissue development"/>
    <property type="evidence" value="ECO:0007669"/>
    <property type="project" value="TreeGrafter"/>
</dbReference>
<evidence type="ECO:0000256" key="7">
    <source>
        <dbReference type="ARBA" id="ARBA00023292"/>
    </source>
</evidence>
<keyword evidence="3" id="KW-0732">Signal</keyword>
<evidence type="ECO:0000256" key="6">
    <source>
        <dbReference type="ARBA" id="ARBA00023180"/>
    </source>
</evidence>
<comment type="subcellular location">
    <subcellularLocation>
        <location evidence="1">Secreted</location>
    </subcellularLocation>
</comment>
<feature type="domain" description="Laminin EGF-like" evidence="9">
    <location>
        <begin position="70"/>
        <end position="120"/>
    </location>
</feature>
<reference evidence="10 11" key="2">
    <citation type="submission" date="2018-11" db="EMBL/GenBank/DDBJ databases">
        <authorList>
            <consortium name="Pathogen Informatics"/>
        </authorList>
    </citation>
    <scope>NUCLEOTIDE SEQUENCE [LARGE SCALE GENOMIC DNA]</scope>
</reference>
<reference evidence="12" key="1">
    <citation type="submission" date="2017-02" db="UniProtKB">
        <authorList>
            <consortium name="WormBaseParasite"/>
        </authorList>
    </citation>
    <scope>IDENTIFICATION</scope>
</reference>
<sequence length="143" mass="15856">MELTTACECNLHSNSCTFSQHLYLLSKKVSGGVCEDCRHHTTGEKCHQCIEGYYRDWTKPVSHPRVCLKCQCHPIGSIGNRPCDRKTGQCHCKPGVTGQTCNRCLDGYKQTRSKITPCVKGKKTSLSESTNRREALHATVGGL</sequence>
<dbReference type="STRING" id="60517.A0A0R3VST3"/>
<gene>
    <name evidence="10" type="ORF">TASK_LOCUS247</name>
</gene>
<evidence type="ECO:0000256" key="8">
    <source>
        <dbReference type="PROSITE-ProRule" id="PRU00460"/>
    </source>
</evidence>
<dbReference type="PANTHER" id="PTHR10574:SF365">
    <property type="entry name" value="NETRIN-A-RELATED"/>
    <property type="match status" value="1"/>
</dbReference>
<dbReference type="GO" id="GO:0008045">
    <property type="term" value="P:motor neuron axon guidance"/>
    <property type="evidence" value="ECO:0007669"/>
    <property type="project" value="TreeGrafter"/>
</dbReference>
<evidence type="ECO:0000313" key="12">
    <source>
        <dbReference type="WBParaSite" id="TASK_0000024601-mRNA-1"/>
    </source>
</evidence>
<dbReference type="InterPro" id="IPR002049">
    <property type="entry name" value="LE_dom"/>
</dbReference>
<evidence type="ECO:0000256" key="4">
    <source>
        <dbReference type="ARBA" id="ARBA00022737"/>
    </source>
</evidence>
<dbReference type="PANTHER" id="PTHR10574">
    <property type="entry name" value="NETRIN/LAMININ-RELATED"/>
    <property type="match status" value="1"/>
</dbReference>
<organism evidence="12">
    <name type="scientific">Taenia asiatica</name>
    <name type="common">Asian tapeworm</name>
    <dbReference type="NCBI Taxonomy" id="60517"/>
    <lineage>
        <taxon>Eukaryota</taxon>
        <taxon>Metazoa</taxon>
        <taxon>Spiralia</taxon>
        <taxon>Lophotrochozoa</taxon>
        <taxon>Platyhelminthes</taxon>
        <taxon>Cestoda</taxon>
        <taxon>Eucestoda</taxon>
        <taxon>Cyclophyllidea</taxon>
        <taxon>Taeniidae</taxon>
        <taxon>Taenia</taxon>
    </lineage>
</organism>
<evidence type="ECO:0000256" key="3">
    <source>
        <dbReference type="ARBA" id="ARBA00022729"/>
    </source>
</evidence>
<keyword evidence="4" id="KW-0677">Repeat</keyword>
<keyword evidence="7 8" id="KW-0424">Laminin EGF-like domain</keyword>
<keyword evidence="6" id="KW-0325">Glycoprotein</keyword>
<dbReference type="InterPro" id="IPR050440">
    <property type="entry name" value="Laminin/Netrin_ECM"/>
</dbReference>
<dbReference type="GO" id="GO:0016358">
    <property type="term" value="P:dendrite development"/>
    <property type="evidence" value="ECO:0007669"/>
    <property type="project" value="TreeGrafter"/>
</dbReference>
<evidence type="ECO:0000313" key="10">
    <source>
        <dbReference type="EMBL" id="VDK20519.1"/>
    </source>
</evidence>
<dbReference type="OrthoDB" id="5984158at2759"/>
<keyword evidence="11" id="KW-1185">Reference proteome</keyword>
<dbReference type="Proteomes" id="UP000282613">
    <property type="component" value="Unassembled WGS sequence"/>
</dbReference>
<keyword evidence="5 8" id="KW-1015">Disulfide bond</keyword>
<dbReference type="Pfam" id="PF00053">
    <property type="entry name" value="EGF_laminin"/>
    <property type="match status" value="2"/>
</dbReference>
<dbReference type="CDD" id="cd00055">
    <property type="entry name" value="EGF_Lam"/>
    <property type="match status" value="2"/>
</dbReference>
<dbReference type="SUPFAM" id="SSF57196">
    <property type="entry name" value="EGF/Laminin"/>
    <property type="match status" value="2"/>
</dbReference>
<feature type="disulfide bond" evidence="8">
    <location>
        <begin position="104"/>
        <end position="118"/>
    </location>
</feature>
<feature type="disulfide bond" evidence="8">
    <location>
        <begin position="92"/>
        <end position="101"/>
    </location>
</feature>
<evidence type="ECO:0000259" key="9">
    <source>
        <dbReference type="PROSITE" id="PS50027"/>
    </source>
</evidence>
<dbReference type="Gene3D" id="2.10.25.10">
    <property type="entry name" value="Laminin"/>
    <property type="match status" value="2"/>
</dbReference>
<accession>A0A0R3VST3</accession>